<dbReference type="AlphaFoldDB" id="A0A816I7R6"/>
<dbReference type="SMR" id="A0A816I7R6"/>
<reference evidence="2" key="1">
    <citation type="submission" date="2021-01" db="EMBL/GenBank/DDBJ databases">
        <authorList>
            <consortium name="Genoscope - CEA"/>
            <person name="William W."/>
        </authorList>
    </citation>
    <scope>NUCLEOTIDE SEQUENCE</scope>
</reference>
<dbReference type="Pfam" id="PF08268">
    <property type="entry name" value="FBA_3"/>
    <property type="match status" value="1"/>
</dbReference>
<dbReference type="PANTHER" id="PTHR31111">
    <property type="entry name" value="BNAA05G37150D PROTEIN-RELATED"/>
    <property type="match status" value="1"/>
</dbReference>
<dbReference type="InterPro" id="IPR017451">
    <property type="entry name" value="F-box-assoc_interact_dom"/>
</dbReference>
<protein>
    <submittedName>
        <fullName evidence="2">(rape) hypothetical protein</fullName>
    </submittedName>
</protein>
<organism evidence="2">
    <name type="scientific">Brassica napus</name>
    <name type="common">Rape</name>
    <dbReference type="NCBI Taxonomy" id="3708"/>
    <lineage>
        <taxon>Eukaryota</taxon>
        <taxon>Viridiplantae</taxon>
        <taxon>Streptophyta</taxon>
        <taxon>Embryophyta</taxon>
        <taxon>Tracheophyta</taxon>
        <taxon>Spermatophyta</taxon>
        <taxon>Magnoliopsida</taxon>
        <taxon>eudicotyledons</taxon>
        <taxon>Gunneridae</taxon>
        <taxon>Pentapetalae</taxon>
        <taxon>rosids</taxon>
        <taxon>malvids</taxon>
        <taxon>Brassicales</taxon>
        <taxon>Brassicaceae</taxon>
        <taxon>Brassiceae</taxon>
        <taxon>Brassica</taxon>
    </lineage>
</organism>
<dbReference type="EMBL" id="HG994367">
    <property type="protein sequence ID" value="CAF1702144.1"/>
    <property type="molecule type" value="Genomic_DNA"/>
</dbReference>
<dbReference type="PANTHER" id="PTHR31111:SF54">
    <property type="entry name" value="F-BOX DOMAIN-CONTAINING PROTEIN"/>
    <property type="match status" value="1"/>
</dbReference>
<proteinExistence type="predicted"/>
<evidence type="ECO:0000259" key="1">
    <source>
        <dbReference type="Pfam" id="PF08268"/>
    </source>
</evidence>
<dbReference type="InterPro" id="IPR013187">
    <property type="entry name" value="F-box-assoc_dom_typ3"/>
</dbReference>
<sequence>MEQKKIHGSSSTHDDSNDRSLSIEDIPLELMAEILSRLPGKLIGRSSQPCALLILSKRDKLFVFSSPQAESYQFKIPRDGFLQRYDSVHGLVYLETSTQLMIWNPTMKRFFTLPEPEGSEGKYITGSLGYDPIDCKYKALCHLTGDKIGILTLGSQELWRILSQGFPSHSRRMSDCVICINGVIYYQCCFGLSLTHAIMSFDVRSEKFHLIKYPSRDGCFFVSYEGRLALMVSSNGHSGIELWILVNAENHQWVYKHFPTPHLPYTFWALRDMKLKGVTDAGEFIYFYSPFSIYKRRTDLIHLSSEGWSGFRVIYFDPKKNSSRDVIFPGIAIDDLKRLRVPGSDFMEGLSVVPNHIESLMSL</sequence>
<accession>A0A816I7R6</accession>
<dbReference type="Proteomes" id="UP001295469">
    <property type="component" value="Chromosome C03"/>
</dbReference>
<feature type="domain" description="F-box associated beta-propeller type 3" evidence="1">
    <location>
        <begin position="52"/>
        <end position="337"/>
    </location>
</feature>
<dbReference type="NCBIfam" id="TIGR01640">
    <property type="entry name" value="F_box_assoc_1"/>
    <property type="match status" value="1"/>
</dbReference>
<gene>
    <name evidence="2" type="ORF">DARMORV10_C03P34440.1</name>
</gene>
<name>A0A816I7R6_BRANA</name>
<evidence type="ECO:0000313" key="2">
    <source>
        <dbReference type="EMBL" id="CAF1702144.1"/>
    </source>
</evidence>